<gene>
    <name evidence="2" type="ORF">SAMN04488557_0848</name>
</gene>
<feature type="coiled-coil region" evidence="1">
    <location>
        <begin position="37"/>
        <end position="71"/>
    </location>
</feature>
<dbReference type="EMBL" id="FPCH01000001">
    <property type="protein sequence ID" value="SFV27795.1"/>
    <property type="molecule type" value="Genomic_DNA"/>
</dbReference>
<dbReference type="Proteomes" id="UP000199423">
    <property type="component" value="Unassembled WGS sequence"/>
</dbReference>
<evidence type="ECO:0000256" key="1">
    <source>
        <dbReference type="SAM" id="Coils"/>
    </source>
</evidence>
<dbReference type="AlphaFoldDB" id="A0A1I7MZM9"/>
<organism evidence="2 3">
    <name type="scientific">Hyphomicrobium facile</name>
    <dbReference type="NCBI Taxonomy" id="51670"/>
    <lineage>
        <taxon>Bacteria</taxon>
        <taxon>Pseudomonadati</taxon>
        <taxon>Pseudomonadota</taxon>
        <taxon>Alphaproteobacteria</taxon>
        <taxon>Hyphomicrobiales</taxon>
        <taxon>Hyphomicrobiaceae</taxon>
        <taxon>Hyphomicrobium</taxon>
    </lineage>
</organism>
<proteinExistence type="predicted"/>
<evidence type="ECO:0000313" key="2">
    <source>
        <dbReference type="EMBL" id="SFV27795.1"/>
    </source>
</evidence>
<keyword evidence="3" id="KW-1185">Reference proteome</keyword>
<dbReference type="STRING" id="51670.SAMN04488557_0848"/>
<sequence>MRQSCRPKGRLEAMTERNTVKMKRADDVKSARKPAGDVELRSENARLRAELAAAQQRIAELEQRTADALNRIDWVLDSLHSLHESG</sequence>
<name>A0A1I7MZM9_9HYPH</name>
<keyword evidence="1" id="KW-0175">Coiled coil</keyword>
<evidence type="ECO:0000313" key="3">
    <source>
        <dbReference type="Proteomes" id="UP000199423"/>
    </source>
</evidence>
<accession>A0A1I7MZM9</accession>
<protein>
    <recommendedName>
        <fullName evidence="4">Transposase</fullName>
    </recommendedName>
</protein>
<reference evidence="3" key="1">
    <citation type="submission" date="2016-10" db="EMBL/GenBank/DDBJ databases">
        <authorList>
            <person name="Varghese N."/>
            <person name="Submissions S."/>
        </authorList>
    </citation>
    <scope>NUCLEOTIDE SEQUENCE [LARGE SCALE GENOMIC DNA]</scope>
    <source>
        <strain evidence="3">DSM 1565</strain>
    </source>
</reference>
<evidence type="ECO:0008006" key="4">
    <source>
        <dbReference type="Google" id="ProtNLM"/>
    </source>
</evidence>